<comment type="caution">
    <text evidence="2">The sequence shown here is derived from an EMBL/GenBank/DDBJ whole genome shotgun (WGS) entry which is preliminary data.</text>
</comment>
<keyword evidence="3" id="KW-1185">Reference proteome</keyword>
<name>A0A9P3F0G7_9EURO</name>
<accession>A0A9P3F0G7</accession>
<dbReference type="RefSeq" id="XP_043162601.1">
    <property type="nucleotide sequence ID" value="XM_043306666.1"/>
</dbReference>
<protein>
    <submittedName>
        <fullName evidence="2">Uncharacterized protein</fullName>
    </submittedName>
</protein>
<dbReference type="EMBL" id="BHVY01000009">
    <property type="protein sequence ID" value="GIJ91855.1"/>
    <property type="molecule type" value="Genomic_DNA"/>
</dbReference>
<evidence type="ECO:0000313" key="2">
    <source>
        <dbReference type="EMBL" id="GIJ91855.1"/>
    </source>
</evidence>
<proteinExistence type="predicted"/>
<dbReference type="GeneID" id="67009440"/>
<feature type="region of interest" description="Disordered" evidence="1">
    <location>
        <begin position="306"/>
        <end position="325"/>
    </location>
</feature>
<organism evidence="2 3">
    <name type="scientific">Aspergillus pseudoviridinutans</name>
    <dbReference type="NCBI Taxonomy" id="1517512"/>
    <lineage>
        <taxon>Eukaryota</taxon>
        <taxon>Fungi</taxon>
        <taxon>Dikarya</taxon>
        <taxon>Ascomycota</taxon>
        <taxon>Pezizomycotina</taxon>
        <taxon>Eurotiomycetes</taxon>
        <taxon>Eurotiomycetidae</taxon>
        <taxon>Eurotiales</taxon>
        <taxon>Aspergillaceae</taxon>
        <taxon>Aspergillus</taxon>
        <taxon>Aspergillus subgen. Fumigati</taxon>
    </lineage>
</organism>
<dbReference type="Proteomes" id="UP001043456">
    <property type="component" value="Unassembled WGS sequence"/>
</dbReference>
<evidence type="ECO:0000313" key="3">
    <source>
        <dbReference type="Proteomes" id="UP001043456"/>
    </source>
</evidence>
<dbReference type="OrthoDB" id="5384804at2759"/>
<sequence>MSPSRRKQLTEEQVTAMLEDELTCEAIWEIVCRWHTMRVLFLLYCDSSIQASFSLSAISSWYDEAVEKDEEFAREMPLPVPSGVSCEAFTRLSAAQRQRSYQRFYKAVMAHWLAVETLWFAKVQVYESPRQCDGIFKHVWALWIDNQGRPLQEKIDIVEVVDFVWNFLGRKNFSVSSIPDWVDGEGEQFRRMYLDEYETETSNWAFFAECVTQYLRPSNIIELLLLSTLPSKRCWNFEQPSYLRRLGFFDVQEGVIEDTNESAKAEVHFPANVVELDVETDICSKVLGVSQGELPLDWDDEMELSEEAPATSREGLVQNGSIIGR</sequence>
<reference evidence="2 3" key="1">
    <citation type="submission" date="2018-10" db="EMBL/GenBank/DDBJ databases">
        <title>Pan-genome distribution and transcriptional activeness of fungal secondary metabolism genes in Aspergillus section Fumigati.</title>
        <authorList>
            <person name="Takahashi H."/>
            <person name="Umemura M."/>
            <person name="Ninomiya A."/>
            <person name="Kusuya Y."/>
            <person name="Urayama S."/>
            <person name="Shimizu M."/>
            <person name="Watanabe A."/>
            <person name="Kamei K."/>
            <person name="Yaguchi T."/>
            <person name="Hagiwara D."/>
        </authorList>
    </citation>
    <scope>NUCLEOTIDE SEQUENCE [LARGE SCALE GENOMIC DNA]</scope>
    <source>
        <strain evidence="2 3">IFM 55266</strain>
    </source>
</reference>
<dbReference type="AlphaFoldDB" id="A0A9P3F0G7"/>
<gene>
    <name evidence="2" type="ORF">Asppvi_010830</name>
</gene>
<evidence type="ECO:0000256" key="1">
    <source>
        <dbReference type="SAM" id="MobiDB-lite"/>
    </source>
</evidence>